<evidence type="ECO:0000313" key="3">
    <source>
        <dbReference type="Proteomes" id="UP000054516"/>
    </source>
</evidence>
<keyword evidence="3" id="KW-1185">Reference proteome</keyword>
<dbReference type="Proteomes" id="UP000054516">
    <property type="component" value="Unassembled WGS sequence"/>
</dbReference>
<organism evidence="2">
    <name type="scientific">Rosellinia necatrix</name>
    <name type="common">White root-rot fungus</name>
    <dbReference type="NCBI Taxonomy" id="77044"/>
    <lineage>
        <taxon>Eukaryota</taxon>
        <taxon>Fungi</taxon>
        <taxon>Dikarya</taxon>
        <taxon>Ascomycota</taxon>
        <taxon>Pezizomycotina</taxon>
        <taxon>Sordariomycetes</taxon>
        <taxon>Xylariomycetidae</taxon>
        <taxon>Xylariales</taxon>
        <taxon>Xylariaceae</taxon>
        <taxon>Rosellinia</taxon>
    </lineage>
</organism>
<evidence type="ECO:0008006" key="4">
    <source>
        <dbReference type="Google" id="ProtNLM"/>
    </source>
</evidence>
<dbReference type="OrthoDB" id="6079484at2759"/>
<dbReference type="OMA" id="KQRLWGY"/>
<proteinExistence type="predicted"/>
<feature type="region of interest" description="Disordered" evidence="1">
    <location>
        <begin position="1"/>
        <end position="22"/>
    </location>
</feature>
<protein>
    <recommendedName>
        <fullName evidence="4">Peptidase A2 domain-containing protein</fullName>
    </recommendedName>
</protein>
<dbReference type="EMBL" id="DF977514">
    <property type="protein sequence ID" value="GAP91662.1"/>
    <property type="molecule type" value="Genomic_DNA"/>
</dbReference>
<dbReference type="SUPFAM" id="SSF50630">
    <property type="entry name" value="Acid proteases"/>
    <property type="match status" value="2"/>
</dbReference>
<sequence length="458" mass="50970">MVSSETMPAARSKPKTTCIGGQPTRLRSETMCSVRTFLIGGCDTCRHRRLISRSEDSYEAHLIRRAIGDNLFYKFFLSLIDVSNLTHRPPQLPIQANEWMIDGKAMGKPITALPDSGADACFISLETAMLLGLNPKPGTDRTVKLANGTKVASPGAVDVPWNFLNEEETHNTACWILPRSPHQIILGSKFLEETKCLTTHRHRIKVKDVPASESFHVRRLGEGKQRLWGYIGGKPVAALPDTGSDVMIMSRDYAQRLGLKIERDEKDMVELGFADGTTALTDGTVRDITWACGGHSIRCDFLVLDNLNVDVILAKDYLFKMDVFSTCEAYLTNDYDGIYDLGVCGIRLVRMFRKALGAALERLEDDSIEDAPQDAFSQTMVNREWARRDRIRDEIELLDEGRRADAEAAEARRQEQWEAARADHRGRRARAQASSPPLASTTGGGRQVAAPRKSSGYP</sequence>
<accession>A0A1W2TT11</accession>
<feature type="compositionally biased region" description="Basic and acidic residues" evidence="1">
    <location>
        <begin position="403"/>
        <end position="423"/>
    </location>
</feature>
<dbReference type="Gene3D" id="2.40.70.10">
    <property type="entry name" value="Acid Proteases"/>
    <property type="match status" value="2"/>
</dbReference>
<reference evidence="2" key="1">
    <citation type="submission" date="2016-03" db="EMBL/GenBank/DDBJ databases">
        <title>Draft genome sequence of Rosellinia necatrix.</title>
        <authorList>
            <person name="Kanematsu S."/>
        </authorList>
    </citation>
    <scope>NUCLEOTIDE SEQUENCE [LARGE SCALE GENOMIC DNA]</scope>
    <source>
        <strain evidence="2">W97</strain>
    </source>
</reference>
<dbReference type="Pfam" id="PF13975">
    <property type="entry name" value="gag-asp_proteas"/>
    <property type="match status" value="1"/>
</dbReference>
<dbReference type="CDD" id="cd00303">
    <property type="entry name" value="retropepsin_like"/>
    <property type="match status" value="2"/>
</dbReference>
<dbReference type="InterPro" id="IPR021109">
    <property type="entry name" value="Peptidase_aspartic_dom_sf"/>
</dbReference>
<dbReference type="Pfam" id="PF13650">
    <property type="entry name" value="Asp_protease_2"/>
    <property type="match status" value="1"/>
</dbReference>
<dbReference type="STRING" id="77044.A0A1W2TT11"/>
<evidence type="ECO:0000313" key="2">
    <source>
        <dbReference type="EMBL" id="GAP91662.1"/>
    </source>
</evidence>
<feature type="region of interest" description="Disordered" evidence="1">
    <location>
        <begin position="403"/>
        <end position="458"/>
    </location>
</feature>
<gene>
    <name evidence="2" type="ORF">SAMD00023353_6900230</name>
</gene>
<dbReference type="AlphaFoldDB" id="A0A1W2TT11"/>
<name>A0A1W2TT11_ROSNE</name>
<evidence type="ECO:0000256" key="1">
    <source>
        <dbReference type="SAM" id="MobiDB-lite"/>
    </source>
</evidence>